<organism evidence="1 2">
    <name type="scientific">Papio anubis</name>
    <name type="common">Olive baboon</name>
    <dbReference type="NCBI Taxonomy" id="9555"/>
    <lineage>
        <taxon>Eukaryota</taxon>
        <taxon>Metazoa</taxon>
        <taxon>Chordata</taxon>
        <taxon>Craniata</taxon>
        <taxon>Vertebrata</taxon>
        <taxon>Euteleostomi</taxon>
        <taxon>Mammalia</taxon>
        <taxon>Eutheria</taxon>
        <taxon>Euarchontoglires</taxon>
        <taxon>Primates</taxon>
        <taxon>Haplorrhini</taxon>
        <taxon>Catarrhini</taxon>
        <taxon>Cercopithecidae</taxon>
        <taxon>Cercopithecinae</taxon>
        <taxon>Papio</taxon>
    </lineage>
</organism>
<evidence type="ECO:0000313" key="2">
    <source>
        <dbReference type="Proteomes" id="UP000028761"/>
    </source>
</evidence>
<dbReference type="STRING" id="9555.ENSPANP00000009094"/>
<reference evidence="1 2" key="1">
    <citation type="submission" date="2012-03" db="EMBL/GenBank/DDBJ databases">
        <title>Whole Genome Assembly of Papio anubis.</title>
        <authorList>
            <person name="Liu Y.L."/>
            <person name="Abraham K.A."/>
            <person name="Akbar H.A."/>
            <person name="Ali S.A."/>
            <person name="Anosike U.A."/>
            <person name="Aqrawi P.A."/>
            <person name="Arias F.A."/>
            <person name="Attaway T.A."/>
            <person name="Awwad R.A."/>
            <person name="Babu C.B."/>
            <person name="Bandaranaike D.B."/>
            <person name="Battles P.B."/>
            <person name="Bell A.B."/>
            <person name="Beltran B.B."/>
            <person name="Berhane-Mersha D.B."/>
            <person name="Bess C.B."/>
            <person name="Bickham C.B."/>
            <person name="Bolden T.B."/>
            <person name="Carter K.C."/>
            <person name="Chau D.C."/>
            <person name="Chavez A.C."/>
            <person name="Clerc-Blankenburg K.C."/>
            <person name="Coyle M.C."/>
            <person name="Dao M.D."/>
            <person name="Davila M.L.D."/>
            <person name="Davy-Carroll L.D."/>
            <person name="Denson S.D."/>
            <person name="Dinh H.D."/>
            <person name="Fernandez S.F."/>
            <person name="Fernando P.F."/>
            <person name="Forbes L.F."/>
            <person name="Francis C.F."/>
            <person name="Francisco L.F."/>
            <person name="Fu Q.F."/>
            <person name="Garcia-Iii R.G."/>
            <person name="Garrett T.G."/>
            <person name="Gross S.G."/>
            <person name="Gubbala S.G."/>
            <person name="Hirani K.H."/>
            <person name="Hogues M.H."/>
            <person name="Hollins B.H."/>
            <person name="Jackson L.J."/>
            <person name="Javaid M.J."/>
            <person name="Jhangiani S.J."/>
            <person name="Johnson A.J."/>
            <person name="Johnson B.J."/>
            <person name="Jones J.J."/>
            <person name="Joshi V.J."/>
            <person name="Kalu J.K."/>
            <person name="Khan N.K."/>
            <person name="Korchina V.K."/>
            <person name="Kovar C.K."/>
            <person name="Lago L.L."/>
            <person name="Lara F.L."/>
            <person name="Le T.-K.L."/>
            <person name="Lee S.L."/>
            <person name="Legall-Iii F.L."/>
            <person name="Lemon S.L."/>
            <person name="Liu J.L."/>
            <person name="Liu Y.-S.L."/>
            <person name="Liyanage D.L."/>
            <person name="Lopez J.L."/>
            <person name="Lorensuhewa L.L."/>
            <person name="Mata R.M."/>
            <person name="Mathew T.M."/>
            <person name="Mercado C.M."/>
            <person name="Mercado I.M."/>
            <person name="Morales K.M."/>
            <person name="Morgan M.M."/>
            <person name="Munidasa M.M."/>
            <person name="Ngo D.N."/>
            <person name="Nguyen L.N."/>
            <person name="Nguyen T.N."/>
            <person name="Nguyen N.N."/>
            <person name="Obregon M.O."/>
            <person name="Okwuonu G.O."/>
            <person name="Ongeri F.O."/>
            <person name="Onwere C.O."/>
            <person name="Osifeso I.O."/>
            <person name="Parra A.P."/>
            <person name="Patil S.P."/>
            <person name="Perez A.P."/>
            <person name="Perez Y.P."/>
            <person name="Pham C.P."/>
            <person name="Pu L.-L.P."/>
            <person name="Puazo M.P."/>
            <person name="Quiroz J.Q."/>
            <person name="Rouhana J.R."/>
            <person name="Ruiz M.R."/>
            <person name="Ruiz S.-J.R."/>
            <person name="Saada N.S."/>
            <person name="Santibanez J.S."/>
            <person name="Scheel M.S."/>
            <person name="Schneider B.S."/>
            <person name="Simmons D.S."/>
            <person name="Sisson I.S."/>
            <person name="Tang L.-Y.T."/>
            <person name="Thornton R.T."/>
            <person name="Tisius J.T."/>
            <person name="Toledanes G.T."/>
            <person name="Trejos Z.T."/>
            <person name="Usmani K.U."/>
            <person name="Varghese R.V."/>
            <person name="Vattathil S.V."/>
            <person name="Vee V.V."/>
            <person name="Walker D.W."/>
            <person name="Weissenberger G.W."/>
            <person name="White C.W."/>
            <person name="Williams A.W."/>
            <person name="Woodworth J.W."/>
            <person name="Wright R.W."/>
            <person name="Zhu Y.Z."/>
            <person name="Han Y.H."/>
            <person name="Newsham I.N."/>
            <person name="Nazareth L.N."/>
            <person name="Worley K.W."/>
            <person name="Muzny D.M."/>
            <person name="Rogers J.R."/>
            <person name="Gibbs R.G."/>
        </authorList>
    </citation>
    <scope>NUCLEOTIDE SEQUENCE [LARGE SCALE GENOMIC DNA]</scope>
</reference>
<evidence type="ECO:0000313" key="1">
    <source>
        <dbReference type="Ensembl" id="ENSPANP00000009094.1"/>
    </source>
</evidence>
<dbReference type="GeneTree" id="ENSGT00390000002749"/>
<reference evidence="1" key="3">
    <citation type="submission" date="2025-09" db="UniProtKB">
        <authorList>
            <consortium name="Ensembl"/>
        </authorList>
    </citation>
    <scope>IDENTIFICATION</scope>
</reference>
<dbReference type="Bgee" id="ENSPANG00000012104">
    <property type="expression patterns" value="Expressed in thyroid gland and 10 other cell types or tissues"/>
</dbReference>
<dbReference type="OMA" id="EHWLKKT"/>
<dbReference type="GO" id="GO:0005741">
    <property type="term" value="C:mitochondrial outer membrane"/>
    <property type="evidence" value="ECO:0007669"/>
    <property type="project" value="Ensembl"/>
</dbReference>
<dbReference type="GO" id="GO:0030382">
    <property type="term" value="P:sperm mitochondrion organization"/>
    <property type="evidence" value="ECO:0007669"/>
    <property type="project" value="Ensembl"/>
</dbReference>
<dbReference type="PANTHER" id="PTHR36468:SF1">
    <property type="entry name" value="SPERMATOGENESIS-ASSOCIATED PROTEIN 19, MITOCHONDRIAL"/>
    <property type="match status" value="1"/>
</dbReference>
<accession>A0A096N909</accession>
<dbReference type="PANTHER" id="PTHR36468">
    <property type="entry name" value="SPERMATOGENESIS-ASSOCIATED PROTEIN 19, MITOCHONDRIAL"/>
    <property type="match status" value="1"/>
</dbReference>
<reference evidence="1" key="2">
    <citation type="submission" date="2025-08" db="UniProtKB">
        <authorList>
            <consortium name="Ensembl"/>
        </authorList>
    </citation>
    <scope>IDENTIFICATION</scope>
</reference>
<keyword evidence="2" id="KW-1185">Reference proteome</keyword>
<proteinExistence type="predicted"/>
<gene>
    <name evidence="1" type="primary">SPATA19</name>
</gene>
<dbReference type="GeneID" id="101017204"/>
<dbReference type="eggNOG" id="ENOG502SAUZ">
    <property type="taxonomic scope" value="Eukaryota"/>
</dbReference>
<name>A0A096N909_PAPAN</name>
<protein>
    <submittedName>
        <fullName evidence="1">Spermatosis associated 19</fullName>
    </submittedName>
</protein>
<sequence>MIITTWIVYILARKGAGLPFLPITSSDIDVVESEAVSVLQHWLKKTEEEASQGIKEKLSINYPSQGIREKMSTDSPPTHGQDVHVTRDVVKHHLSKSDMLANQSQEVLEERTRIQFIRWSHTRIFQVPSEMTEDIMRDRIEQVRRSISRLADVSAQDFSMRPSYSDC</sequence>
<dbReference type="Ensembl" id="ENSPANT00000026760.3">
    <property type="protein sequence ID" value="ENSPANP00000009094.1"/>
    <property type="gene ID" value="ENSPANG00000012104.3"/>
</dbReference>
<dbReference type="AlphaFoldDB" id="A0A096N909"/>
<dbReference type="HOGENOM" id="CLU_149699_0_0_1"/>
<dbReference type="GO" id="GO:0097225">
    <property type="term" value="C:sperm midpiece"/>
    <property type="evidence" value="ECO:0007669"/>
    <property type="project" value="Ensembl"/>
</dbReference>
<dbReference type="Proteomes" id="UP000028761">
    <property type="component" value="Chromosome 12"/>
</dbReference>
<dbReference type="CTD" id="219938"/>
<dbReference type="InterPro" id="IPR028219">
    <property type="entry name" value="SPATA19"/>
</dbReference>
<dbReference type="Pfam" id="PF15212">
    <property type="entry name" value="SPATA19"/>
    <property type="match status" value="1"/>
</dbReference>
<dbReference type="RefSeq" id="XP_009185962.1">
    <property type="nucleotide sequence ID" value="XM_009187698.1"/>
</dbReference>